<evidence type="ECO:0000256" key="2">
    <source>
        <dbReference type="ARBA" id="ARBA00011255"/>
    </source>
</evidence>
<evidence type="ECO:0000256" key="1">
    <source>
        <dbReference type="ARBA" id="ARBA00009764"/>
    </source>
</evidence>
<comment type="function">
    <text evidence="5">Required for morphogenesis and for the elongation of the flagellar filament by facilitating polymerization of the flagellin monomers at the tip of growing filament. Forms a capping structure, which prevents flagellin subunits (transported through the central channel of the flagellum) from leaking out without polymerization at the distal end.</text>
</comment>
<keyword evidence="5" id="KW-0964">Secreted</keyword>
<evidence type="ECO:0000313" key="9">
    <source>
        <dbReference type="Proteomes" id="UP000198981"/>
    </source>
</evidence>
<feature type="domain" description="Flagellar hook-associated protein 2 C-terminal" evidence="7">
    <location>
        <begin position="229"/>
        <end position="448"/>
    </location>
</feature>
<dbReference type="GO" id="GO:0071973">
    <property type="term" value="P:bacterial-type flagellum-dependent cell motility"/>
    <property type="evidence" value="ECO:0007669"/>
    <property type="project" value="TreeGrafter"/>
</dbReference>
<comment type="similarity">
    <text evidence="1 5">Belongs to the FliD family.</text>
</comment>
<keyword evidence="9" id="KW-1185">Reference proteome</keyword>
<accession>A0A1G4XB12</accession>
<feature type="domain" description="Flagellar hook-associated protein 2 N-terminal" evidence="6">
    <location>
        <begin position="11"/>
        <end position="107"/>
    </location>
</feature>
<dbReference type="InterPro" id="IPR003481">
    <property type="entry name" value="FliD_N"/>
</dbReference>
<comment type="subunit">
    <text evidence="2 5">Homopentamer.</text>
</comment>
<keyword evidence="8" id="KW-0969">Cilium</keyword>
<dbReference type="STRING" id="1960309.SAMN03159343_0386"/>
<dbReference type="AlphaFoldDB" id="A0A1G4XB12"/>
<keyword evidence="8" id="KW-0282">Flagellum</keyword>
<evidence type="ECO:0000259" key="7">
    <source>
        <dbReference type="Pfam" id="PF07195"/>
    </source>
</evidence>
<sequence>MVNLGIDGLASGLDTTSIIANLMKIEARPQDLLKTQLTDTQAKAAAYRAVNTRLDAVRSAAEALTTAGLAAARSASSSSSTVTASASAAAATGATVRFDVVSLATAHTVVLGQDFTSTTAPLPSPSVPAFPIEVRSTDGTKVGRIALPANASLLDAVSAVNASSYGLNATIIQVEPGHYRLQVSAKETGAANAFTITQDDGSGSTQVALDDVAVVVQGGDAELDLGLGDGTRARSATNTFTDLVPGTSITVSKKESGVTVSVGTDNSAVTAKVKALVDAANGALSAIKVYSTSTAGTTKATLQGDSTLVRLSGELLSTISSAVGGGSASSIGLQLSKDGTISFDPAVFSATLAKDPATVARLVSGTAASTVGGVTTPAVTGIAGAFAALARAASDPSTGSLTMLASGRDTLADTLQDRIDALDIRLDARRAALTKQFTTLETALGTIKNQSAWLSSQIGQLYSPNKSS</sequence>
<dbReference type="GO" id="GO:0009421">
    <property type="term" value="C:bacterial-type flagellum filament cap"/>
    <property type="evidence" value="ECO:0007669"/>
    <property type="project" value="InterPro"/>
</dbReference>
<keyword evidence="8" id="KW-0966">Cell projection</keyword>
<organism evidence="8 9">
    <name type="scientific">Klenkia marina</name>
    <dbReference type="NCBI Taxonomy" id="1960309"/>
    <lineage>
        <taxon>Bacteria</taxon>
        <taxon>Bacillati</taxon>
        <taxon>Actinomycetota</taxon>
        <taxon>Actinomycetes</taxon>
        <taxon>Geodermatophilales</taxon>
        <taxon>Geodermatophilaceae</taxon>
        <taxon>Klenkia</taxon>
    </lineage>
</organism>
<dbReference type="GO" id="GO:0009424">
    <property type="term" value="C:bacterial-type flagellum hook"/>
    <property type="evidence" value="ECO:0007669"/>
    <property type="project" value="UniProtKB-UniRule"/>
</dbReference>
<dbReference type="InterPro" id="IPR010809">
    <property type="entry name" value="FliD_C"/>
</dbReference>
<dbReference type="InterPro" id="IPR040026">
    <property type="entry name" value="FliD"/>
</dbReference>
<dbReference type="Pfam" id="PF07195">
    <property type="entry name" value="FliD_C"/>
    <property type="match status" value="1"/>
</dbReference>
<reference evidence="9" key="1">
    <citation type="submission" date="2016-10" db="EMBL/GenBank/DDBJ databases">
        <authorList>
            <person name="Varghese N."/>
            <person name="Submissions S."/>
        </authorList>
    </citation>
    <scope>NUCLEOTIDE SEQUENCE [LARGE SCALE GENOMIC DNA]</scope>
    <source>
        <strain evidence="9">DSM 45722</strain>
    </source>
</reference>
<keyword evidence="4 5" id="KW-0975">Bacterial flagellum</keyword>
<dbReference type="OrthoDB" id="5241527at2"/>
<dbReference type="PANTHER" id="PTHR30288">
    <property type="entry name" value="FLAGELLAR CAP/ASSEMBLY PROTEIN FLID"/>
    <property type="match status" value="1"/>
</dbReference>
<comment type="subcellular location">
    <subcellularLocation>
        <location evidence="5">Secreted</location>
    </subcellularLocation>
    <subcellularLocation>
        <location evidence="5">Bacterial flagellum</location>
    </subcellularLocation>
</comment>
<dbReference type="GO" id="GO:0005576">
    <property type="term" value="C:extracellular region"/>
    <property type="evidence" value="ECO:0007669"/>
    <property type="project" value="UniProtKB-SubCell"/>
</dbReference>
<evidence type="ECO:0000259" key="6">
    <source>
        <dbReference type="Pfam" id="PF02465"/>
    </source>
</evidence>
<name>A0A1G4XB12_9ACTN</name>
<dbReference type="GO" id="GO:0007155">
    <property type="term" value="P:cell adhesion"/>
    <property type="evidence" value="ECO:0007669"/>
    <property type="project" value="InterPro"/>
</dbReference>
<dbReference type="Pfam" id="PF02465">
    <property type="entry name" value="FliD_N"/>
    <property type="match status" value="1"/>
</dbReference>
<evidence type="ECO:0000313" key="8">
    <source>
        <dbReference type="EMBL" id="SCX38347.1"/>
    </source>
</evidence>
<dbReference type="PANTHER" id="PTHR30288:SF0">
    <property type="entry name" value="FLAGELLAR HOOK-ASSOCIATED PROTEIN 2"/>
    <property type="match status" value="1"/>
</dbReference>
<evidence type="ECO:0000256" key="3">
    <source>
        <dbReference type="ARBA" id="ARBA00023054"/>
    </source>
</evidence>
<dbReference type="Proteomes" id="UP000198981">
    <property type="component" value="Unassembled WGS sequence"/>
</dbReference>
<proteinExistence type="inferred from homology"/>
<evidence type="ECO:0000256" key="4">
    <source>
        <dbReference type="ARBA" id="ARBA00023143"/>
    </source>
</evidence>
<dbReference type="RefSeq" id="WP_092799160.1">
    <property type="nucleotide sequence ID" value="NZ_FMUH01000001.1"/>
</dbReference>
<evidence type="ECO:0000256" key="5">
    <source>
        <dbReference type="RuleBase" id="RU362066"/>
    </source>
</evidence>
<protein>
    <recommendedName>
        <fullName evidence="5">Flagellar hook-associated protein 2</fullName>
        <shortName evidence="5">HAP2</shortName>
    </recommendedName>
    <alternativeName>
        <fullName evidence="5">Flagellar cap protein</fullName>
    </alternativeName>
</protein>
<keyword evidence="3" id="KW-0175">Coiled coil</keyword>
<gene>
    <name evidence="8" type="ORF">SAMN03159343_0386</name>
</gene>
<dbReference type="EMBL" id="FMUH01000001">
    <property type="protein sequence ID" value="SCX38347.1"/>
    <property type="molecule type" value="Genomic_DNA"/>
</dbReference>